<keyword evidence="2" id="KW-1185">Reference proteome</keyword>
<reference evidence="1 2" key="1">
    <citation type="journal article" date="2015" name="Stand. Genomic Sci.">
        <title>Genomic Encyclopedia of Bacterial and Archaeal Type Strains, Phase III: the genomes of soil and plant-associated and newly described type strains.</title>
        <authorList>
            <person name="Whitman W.B."/>
            <person name="Woyke T."/>
            <person name="Klenk H.P."/>
            <person name="Zhou Y."/>
            <person name="Lilburn T.G."/>
            <person name="Beck B.J."/>
            <person name="De Vos P."/>
            <person name="Vandamme P."/>
            <person name="Eisen J.A."/>
            <person name="Garrity G."/>
            <person name="Hugenholtz P."/>
            <person name="Kyrpides N.C."/>
        </authorList>
    </citation>
    <scope>NUCLEOTIDE SEQUENCE [LARGE SCALE GENOMIC DNA]</scope>
    <source>
        <strain evidence="1 2">CGMCC 1.10116</strain>
    </source>
</reference>
<evidence type="ECO:0000313" key="1">
    <source>
        <dbReference type="EMBL" id="TWI57910.1"/>
    </source>
</evidence>
<sequence length="59" mass="6924">MENRFHCCATCQHFSAEKKSSGGMYYHCVRLGFETKPTYTFNCWNPTETVKHLMKKEEG</sequence>
<gene>
    <name evidence="1" type="ORF">IQ10_01239</name>
</gene>
<dbReference type="AlphaFoldDB" id="A0A562QNY4"/>
<evidence type="ECO:0000313" key="2">
    <source>
        <dbReference type="Proteomes" id="UP000315711"/>
    </source>
</evidence>
<organism evidence="1 2">
    <name type="scientific">Halalkalibacter nanhaiisediminis</name>
    <dbReference type="NCBI Taxonomy" id="688079"/>
    <lineage>
        <taxon>Bacteria</taxon>
        <taxon>Bacillati</taxon>
        <taxon>Bacillota</taxon>
        <taxon>Bacilli</taxon>
        <taxon>Bacillales</taxon>
        <taxon>Bacillaceae</taxon>
        <taxon>Halalkalibacter</taxon>
    </lineage>
</organism>
<dbReference type="Proteomes" id="UP000315711">
    <property type="component" value="Unassembled WGS sequence"/>
</dbReference>
<comment type="caution">
    <text evidence="1">The sequence shown here is derived from an EMBL/GenBank/DDBJ whole genome shotgun (WGS) entry which is preliminary data.</text>
</comment>
<accession>A0A562QNY4</accession>
<proteinExistence type="predicted"/>
<protein>
    <submittedName>
        <fullName evidence="1">Uncharacterized protein</fullName>
    </submittedName>
</protein>
<name>A0A562QNY4_9BACI</name>
<dbReference type="EMBL" id="VLKZ01000003">
    <property type="protein sequence ID" value="TWI57910.1"/>
    <property type="molecule type" value="Genomic_DNA"/>
</dbReference>